<sequence>MSKAGSLAERKLESSMDHSNSAKFRSGRLRLKMRMLSHLATSTIASQPSYVAYENTYKMVSDEGKKFSVKKAEEVILGVFGHYLTGKTYDPKVFPRLSKNLTELIRDRVKALGIERYKLLTTVTLLENKSQGVQLASRALWNQQLDTFASASFQGPNYFAVGTVYAIYHD</sequence>
<dbReference type="InterPro" id="IPR005334">
    <property type="entry name" value="Tctex-1-like"/>
</dbReference>
<dbReference type="Pfam" id="PF03645">
    <property type="entry name" value="Tctex-1"/>
    <property type="match status" value="1"/>
</dbReference>
<evidence type="ECO:0000256" key="2">
    <source>
        <dbReference type="SAM" id="MobiDB-lite"/>
    </source>
</evidence>
<evidence type="ECO:0000313" key="4">
    <source>
        <dbReference type="Proteomes" id="UP001233172"/>
    </source>
</evidence>
<comment type="caution">
    <text evidence="3">The sequence shown here is derived from an EMBL/GenBank/DDBJ whole genome shotgun (WGS) entry which is preliminary data.</text>
</comment>
<dbReference type="InterPro" id="IPR038586">
    <property type="entry name" value="Tctex-1-like_sf"/>
</dbReference>
<dbReference type="GO" id="GO:0005737">
    <property type="term" value="C:cytoplasm"/>
    <property type="evidence" value="ECO:0007669"/>
    <property type="project" value="TreeGrafter"/>
</dbReference>
<accession>A0AAD8BU15</accession>
<keyword evidence="4" id="KW-1185">Reference proteome</keyword>
<reference evidence="3" key="2">
    <citation type="submission" date="2023-04" db="EMBL/GenBank/DDBJ databases">
        <authorList>
            <person name="Bu L."/>
            <person name="Lu L."/>
            <person name="Laidemitt M.R."/>
            <person name="Zhang S.M."/>
            <person name="Mutuku M."/>
            <person name="Mkoji G."/>
            <person name="Steinauer M."/>
            <person name="Loker E.S."/>
        </authorList>
    </citation>
    <scope>NUCLEOTIDE SEQUENCE</scope>
    <source>
        <strain evidence="3">KasaAsao</strain>
        <tissue evidence="3">Whole Snail</tissue>
    </source>
</reference>
<dbReference type="Gene3D" id="3.30.1140.40">
    <property type="entry name" value="Tctex-1"/>
    <property type="match status" value="1"/>
</dbReference>
<proteinExistence type="inferred from homology"/>
<dbReference type="GO" id="GO:0045505">
    <property type="term" value="F:dynein intermediate chain binding"/>
    <property type="evidence" value="ECO:0007669"/>
    <property type="project" value="TreeGrafter"/>
</dbReference>
<dbReference type="AlphaFoldDB" id="A0AAD8BU15"/>
<dbReference type="PANTHER" id="PTHR21255:SF65">
    <property type="entry name" value="TCTEX1 DOMAIN-CONTAINING PROTEIN 2"/>
    <property type="match status" value="1"/>
</dbReference>
<dbReference type="CDD" id="cd21451">
    <property type="entry name" value="DLC-like_TCTEX1D"/>
    <property type="match status" value="1"/>
</dbReference>
<name>A0AAD8BU15_BIOPF</name>
<organism evidence="3 4">
    <name type="scientific">Biomphalaria pfeifferi</name>
    <name type="common">Bloodfluke planorb</name>
    <name type="synonym">Freshwater snail</name>
    <dbReference type="NCBI Taxonomy" id="112525"/>
    <lineage>
        <taxon>Eukaryota</taxon>
        <taxon>Metazoa</taxon>
        <taxon>Spiralia</taxon>
        <taxon>Lophotrochozoa</taxon>
        <taxon>Mollusca</taxon>
        <taxon>Gastropoda</taxon>
        <taxon>Heterobranchia</taxon>
        <taxon>Euthyneura</taxon>
        <taxon>Panpulmonata</taxon>
        <taxon>Hygrophila</taxon>
        <taxon>Lymnaeoidea</taxon>
        <taxon>Planorbidae</taxon>
        <taxon>Biomphalaria</taxon>
    </lineage>
</organism>
<gene>
    <name evidence="3" type="ORF">Bpfe_010658</name>
</gene>
<protein>
    <submittedName>
        <fullName evidence="3">Tctex1 domain-containing protein 1</fullName>
    </submittedName>
</protein>
<feature type="region of interest" description="Disordered" evidence="2">
    <location>
        <begin position="1"/>
        <end position="21"/>
    </location>
</feature>
<dbReference type="PANTHER" id="PTHR21255">
    <property type="entry name" value="T-COMPLEX-ASSOCIATED-TESTIS-EXPRESSED 1/ DYNEIN LIGHT CHAIN"/>
    <property type="match status" value="1"/>
</dbReference>
<reference evidence="3" key="1">
    <citation type="journal article" date="2023" name="PLoS Negl. Trop. Dis.">
        <title>A genome sequence for Biomphalaria pfeifferi, the major vector snail for the human-infecting parasite Schistosoma mansoni.</title>
        <authorList>
            <person name="Bu L."/>
            <person name="Lu L."/>
            <person name="Laidemitt M.R."/>
            <person name="Zhang S.M."/>
            <person name="Mutuku M."/>
            <person name="Mkoji G."/>
            <person name="Steinauer M."/>
            <person name="Loker E.S."/>
        </authorList>
    </citation>
    <scope>NUCLEOTIDE SEQUENCE</scope>
    <source>
        <strain evidence="3">KasaAsao</strain>
    </source>
</reference>
<evidence type="ECO:0000313" key="3">
    <source>
        <dbReference type="EMBL" id="KAK0059799.1"/>
    </source>
</evidence>
<dbReference type="Proteomes" id="UP001233172">
    <property type="component" value="Unassembled WGS sequence"/>
</dbReference>
<dbReference type="GO" id="GO:0007018">
    <property type="term" value="P:microtubule-based movement"/>
    <property type="evidence" value="ECO:0007669"/>
    <property type="project" value="TreeGrafter"/>
</dbReference>
<comment type="similarity">
    <text evidence="1">Belongs to the dynein light chain Tctex-type family.</text>
</comment>
<dbReference type="GO" id="GO:0005868">
    <property type="term" value="C:cytoplasmic dynein complex"/>
    <property type="evidence" value="ECO:0007669"/>
    <property type="project" value="TreeGrafter"/>
</dbReference>
<dbReference type="EMBL" id="JASAOG010000039">
    <property type="protein sequence ID" value="KAK0059799.1"/>
    <property type="molecule type" value="Genomic_DNA"/>
</dbReference>
<evidence type="ECO:0000256" key="1">
    <source>
        <dbReference type="ARBA" id="ARBA00005361"/>
    </source>
</evidence>